<reference evidence="2 3" key="1">
    <citation type="submission" date="2018-07" db="EMBL/GenBank/DDBJ databases">
        <title>Genomic Encyclopedia of Type Strains, Phase III (KMG-III): the genomes of soil and plant-associated and newly described type strains.</title>
        <authorList>
            <person name="Whitman W."/>
        </authorList>
    </citation>
    <scope>NUCLEOTIDE SEQUENCE [LARGE SCALE GENOMIC DNA]</scope>
    <source>
        <strain evidence="2 3">CECT 7731</strain>
    </source>
</reference>
<dbReference type="OrthoDB" id="9786661at2"/>
<dbReference type="RefSeq" id="WP_114412469.1">
    <property type="nucleotide sequence ID" value="NZ_CP070273.1"/>
</dbReference>
<dbReference type="EMBL" id="CP070273">
    <property type="protein sequence ID" value="QRV24532.1"/>
    <property type="molecule type" value="Genomic_DNA"/>
</dbReference>
<dbReference type="AlphaFoldDB" id="A0A368ZWQ0"/>
<name>A0A368ZWQ0_9GAMM</name>
<dbReference type="Proteomes" id="UP000253506">
    <property type="component" value="Unassembled WGS sequence"/>
</dbReference>
<gene>
    <name evidence="2" type="ORF">DFP77_12135</name>
    <name evidence="1" type="ORF">JSY38_03075</name>
</gene>
<reference evidence="1 4" key="2">
    <citation type="submission" date="2021-02" db="EMBL/GenBank/DDBJ databases">
        <title>The genome of Marinomonas foliarum JZW.</title>
        <authorList>
            <person name="Sun M."/>
        </authorList>
    </citation>
    <scope>NUCLEOTIDE SEQUENCE [LARGE SCALE GENOMIC DNA]</scope>
    <source>
        <strain evidence="1 4">JZW</strain>
    </source>
</reference>
<evidence type="ECO:0000313" key="1">
    <source>
        <dbReference type="EMBL" id="QRV24532.1"/>
    </source>
</evidence>
<evidence type="ECO:0000313" key="2">
    <source>
        <dbReference type="EMBL" id="RCX00536.1"/>
    </source>
</evidence>
<dbReference type="EMBL" id="QPJQ01000021">
    <property type="protein sequence ID" value="RCX00536.1"/>
    <property type="molecule type" value="Genomic_DNA"/>
</dbReference>
<evidence type="ECO:0000313" key="4">
    <source>
        <dbReference type="Proteomes" id="UP000644167"/>
    </source>
</evidence>
<keyword evidence="4" id="KW-1185">Reference proteome</keyword>
<protein>
    <submittedName>
        <fullName evidence="2">Uncharacterized protein</fullName>
    </submittedName>
</protein>
<evidence type="ECO:0000313" key="3">
    <source>
        <dbReference type="Proteomes" id="UP000253506"/>
    </source>
</evidence>
<proteinExistence type="predicted"/>
<dbReference type="Proteomes" id="UP000644167">
    <property type="component" value="Chromosome"/>
</dbReference>
<sequence>MLEYEGFEVTVFEARMALGTKNYDWLPTYINAYSPLLEVQKAVVDGIVGRLTFCETTAIDDRSVLWVRAITLLIG</sequence>
<accession>A0A368ZWQ0</accession>
<organism evidence="2 3">
    <name type="scientific">Marinomonas foliarum</name>
    <dbReference type="NCBI Taxonomy" id="491950"/>
    <lineage>
        <taxon>Bacteria</taxon>
        <taxon>Pseudomonadati</taxon>
        <taxon>Pseudomonadota</taxon>
        <taxon>Gammaproteobacteria</taxon>
        <taxon>Oceanospirillales</taxon>
        <taxon>Oceanospirillaceae</taxon>
        <taxon>Marinomonas</taxon>
    </lineage>
</organism>